<evidence type="ECO:0000313" key="3">
    <source>
        <dbReference type="Proteomes" id="UP000306753"/>
    </source>
</evidence>
<dbReference type="Proteomes" id="UP000306753">
    <property type="component" value="Unassembled WGS sequence"/>
</dbReference>
<evidence type="ECO:0008006" key="4">
    <source>
        <dbReference type="Google" id="ProtNLM"/>
    </source>
</evidence>
<organism evidence="2 3">
    <name type="scientific">Stutzerimonas nosocomialis</name>
    <dbReference type="NCBI Taxonomy" id="1056496"/>
    <lineage>
        <taxon>Bacteria</taxon>
        <taxon>Pseudomonadati</taxon>
        <taxon>Pseudomonadota</taxon>
        <taxon>Gammaproteobacteria</taxon>
        <taxon>Pseudomonadales</taxon>
        <taxon>Pseudomonadaceae</taxon>
        <taxon>Stutzerimonas</taxon>
    </lineage>
</organism>
<feature type="region of interest" description="Disordered" evidence="1">
    <location>
        <begin position="1"/>
        <end position="29"/>
    </location>
</feature>
<comment type="caution">
    <text evidence="2">The sequence shown here is derived from an EMBL/GenBank/DDBJ whole genome shotgun (WGS) entry which is preliminary data.</text>
</comment>
<dbReference type="AlphaFoldDB" id="A0A5R9QG94"/>
<keyword evidence="3" id="KW-1185">Reference proteome</keyword>
<dbReference type="EMBL" id="QLAG01000007">
    <property type="protein sequence ID" value="TLX64184.1"/>
    <property type="molecule type" value="Genomic_DNA"/>
</dbReference>
<dbReference type="Pfam" id="PF11659">
    <property type="entry name" value="DUF3261"/>
    <property type="match status" value="1"/>
</dbReference>
<accession>A0A5R9QG94</accession>
<protein>
    <recommendedName>
        <fullName evidence="4">DUF3261 domain-containing protein</fullName>
    </recommendedName>
</protein>
<name>A0A5R9QG94_9GAMM</name>
<gene>
    <name evidence="2" type="ORF">DN820_07650</name>
</gene>
<proteinExistence type="predicted"/>
<reference evidence="2 3" key="1">
    <citation type="journal article" date="2017" name="Eur. J. Clin. Microbiol. Infect. Dis.">
        <title>Uncommonly isolated clinical Pseudomonas: identification and phylogenetic assignation.</title>
        <authorList>
            <person name="Mulet M."/>
            <person name="Gomila M."/>
            <person name="Ramirez A."/>
            <person name="Cardew S."/>
            <person name="Moore E.R."/>
            <person name="Lalucat J."/>
            <person name="Garcia-Valdes E."/>
        </authorList>
    </citation>
    <scope>NUCLEOTIDE SEQUENCE [LARGE SCALE GENOMIC DNA]</scope>
    <source>
        <strain evidence="2 3">SD129</strain>
    </source>
</reference>
<sequence>MRAPERRTRAAAAPRRGPARPASETRDPHVKPFANIHAAAGGARLPGWAILLIGLLLTACASAPPAPQGVPELALPSQWHVRGDDAQRPLDAILVLQAEGDTLRAVLLDPLGVPLARQRLGTDGWEADGLLPPNPQARELFAALLFALTPDDQLGEHYGEADWRIDEPQRVLLQRGAVRWQVRYSEQGAMEIEIAAEQRHYRVEPLAPVERSP</sequence>
<evidence type="ECO:0000256" key="1">
    <source>
        <dbReference type="SAM" id="MobiDB-lite"/>
    </source>
</evidence>
<evidence type="ECO:0000313" key="2">
    <source>
        <dbReference type="EMBL" id="TLX64184.1"/>
    </source>
</evidence>
<dbReference type="InterPro" id="IPR021675">
    <property type="entry name" value="DUF3261"/>
</dbReference>
<feature type="compositionally biased region" description="Low complexity" evidence="1">
    <location>
        <begin position="10"/>
        <end position="22"/>
    </location>
</feature>